<keyword evidence="3" id="KW-1185">Reference proteome</keyword>
<proteinExistence type="predicted"/>
<dbReference type="EMBL" id="CP037939">
    <property type="protein sequence ID" value="QBR46761.1"/>
    <property type="molecule type" value="Genomic_DNA"/>
</dbReference>
<keyword evidence="1" id="KW-0812">Transmembrane</keyword>
<dbReference type="Proteomes" id="UP000295756">
    <property type="component" value="Chromosome"/>
</dbReference>
<evidence type="ECO:0000313" key="3">
    <source>
        <dbReference type="Proteomes" id="UP000295756"/>
    </source>
</evidence>
<feature type="transmembrane region" description="Helical" evidence="1">
    <location>
        <begin position="30"/>
        <end position="51"/>
    </location>
</feature>
<evidence type="ECO:0000256" key="1">
    <source>
        <dbReference type="SAM" id="Phobius"/>
    </source>
</evidence>
<reference evidence="2 3" key="1">
    <citation type="submission" date="2019-03" db="EMBL/GenBank/DDBJ databases">
        <title>Complete Genome Sequence of Leuconostoc kimchii strain NKJ218 Isolated from Homemade Kimchi.</title>
        <authorList>
            <person name="Jung J.Y."/>
            <person name="Jin H.M."/>
            <person name="Jung J.-W."/>
            <person name="Lee S.-Y."/>
            <person name="Ryu B.-G."/>
            <person name="Han S.-S."/>
            <person name="Kang H.K."/>
            <person name="Choi H.W."/>
            <person name="Chung E.J."/>
            <person name="Choi K.-M."/>
        </authorList>
    </citation>
    <scope>NUCLEOTIDE SEQUENCE [LARGE SCALE GENOMIC DNA]</scope>
    <source>
        <strain evidence="2 3">NKJ218</strain>
    </source>
</reference>
<dbReference type="RefSeq" id="WP_013102847.1">
    <property type="nucleotide sequence ID" value="NZ_CP037939.1"/>
</dbReference>
<accession>A0ABX5SKR1</accession>
<sequence length="61" mass="6641">MDGNKTLLIILAAVGAGIVNEYIIPWDNIIHNNLIILLLKIVVLSGTLFITGKVLKIDNKS</sequence>
<organism evidence="2 3">
    <name type="scientific">Leuconostoc kimchii</name>
    <dbReference type="NCBI Taxonomy" id="136609"/>
    <lineage>
        <taxon>Bacteria</taxon>
        <taxon>Bacillati</taxon>
        <taxon>Bacillota</taxon>
        <taxon>Bacilli</taxon>
        <taxon>Lactobacillales</taxon>
        <taxon>Lactobacillaceae</taxon>
        <taxon>Leuconostoc</taxon>
    </lineage>
</organism>
<name>A0ABX5SKR1_9LACO</name>
<keyword evidence="1" id="KW-1133">Transmembrane helix</keyword>
<gene>
    <name evidence="2" type="ORF">EW139_00930</name>
</gene>
<keyword evidence="1" id="KW-0472">Membrane</keyword>
<protein>
    <submittedName>
        <fullName evidence="2">Uncharacterized protein</fullName>
    </submittedName>
</protein>
<feature type="transmembrane region" description="Helical" evidence="1">
    <location>
        <begin position="7"/>
        <end position="24"/>
    </location>
</feature>
<evidence type="ECO:0000313" key="2">
    <source>
        <dbReference type="EMBL" id="QBR46761.1"/>
    </source>
</evidence>